<dbReference type="EMBL" id="GL883130">
    <property type="protein sequence ID" value="EGG02579.1"/>
    <property type="molecule type" value="Genomic_DNA"/>
</dbReference>
<evidence type="ECO:0000256" key="2">
    <source>
        <dbReference type="SAM" id="MobiDB-lite"/>
    </source>
</evidence>
<comment type="similarity">
    <text evidence="1">Belongs to the eukaryotic-type primase small subunit family.</text>
</comment>
<dbReference type="Proteomes" id="UP000001072">
    <property type="component" value="Unassembled WGS sequence"/>
</dbReference>
<dbReference type="eggNOG" id="KOG2851">
    <property type="taxonomic scope" value="Eukaryota"/>
</dbReference>
<dbReference type="InParanoid" id="F4RYG8"/>
<protein>
    <submittedName>
        <fullName evidence="3">Uncharacterized protein</fullName>
    </submittedName>
</protein>
<gene>
    <name evidence="3" type="ORF">MELLADRAFT_91280</name>
</gene>
<dbReference type="GeneID" id="18935848"/>
<evidence type="ECO:0000313" key="4">
    <source>
        <dbReference type="Proteomes" id="UP000001072"/>
    </source>
</evidence>
<accession>F4RYG8</accession>
<sequence length="207" mass="23636">MSPVDGQIHPENNSWDGLNIPNGVQPGLRETNEAVEVEGEVEIVTEEDIAIDVHVNNRGHSNGTRSDTYHSRPFVPWNQNFTSYPQTHNPAPIYYGSNQYNTNHQSNNLQTSSDVKLSMTFSLEATLLMVESRSWYLNDVFNEKQVQSSIVPNYAFTHQEFAVTLQNEAYRRYNSYASHVKLQKDVIRSNPTRFEIGPAYTAQPKDR</sequence>
<organism evidence="4">
    <name type="scientific">Melampsora larici-populina (strain 98AG31 / pathotype 3-4-7)</name>
    <name type="common">Poplar leaf rust fungus</name>
    <dbReference type="NCBI Taxonomy" id="747676"/>
    <lineage>
        <taxon>Eukaryota</taxon>
        <taxon>Fungi</taxon>
        <taxon>Dikarya</taxon>
        <taxon>Basidiomycota</taxon>
        <taxon>Pucciniomycotina</taxon>
        <taxon>Pucciniomycetes</taxon>
        <taxon>Pucciniales</taxon>
        <taxon>Melampsoraceae</taxon>
        <taxon>Melampsora</taxon>
    </lineage>
</organism>
<dbReference type="OrthoDB" id="19606at2759"/>
<dbReference type="KEGG" id="mlr:MELLADRAFT_91280"/>
<keyword evidence="4" id="KW-1185">Reference proteome</keyword>
<dbReference type="HOGENOM" id="CLU_1326650_0_0_1"/>
<evidence type="ECO:0000256" key="1">
    <source>
        <dbReference type="ARBA" id="ARBA00009762"/>
    </source>
</evidence>
<dbReference type="RefSeq" id="XP_007414268.1">
    <property type="nucleotide sequence ID" value="XM_007414206.1"/>
</dbReference>
<evidence type="ECO:0000313" key="3">
    <source>
        <dbReference type="EMBL" id="EGG02579.1"/>
    </source>
</evidence>
<dbReference type="SUPFAM" id="SSF56747">
    <property type="entry name" value="Prim-pol domain"/>
    <property type="match status" value="1"/>
</dbReference>
<proteinExistence type="inferred from homology"/>
<dbReference type="STRING" id="747676.F4RYG8"/>
<dbReference type="AlphaFoldDB" id="F4RYG8"/>
<dbReference type="Gene3D" id="3.90.920.10">
    <property type="entry name" value="DNA primase, PRIM domain"/>
    <property type="match status" value="1"/>
</dbReference>
<dbReference type="VEuPathDB" id="FungiDB:MELLADRAFT_91280"/>
<reference evidence="4" key="1">
    <citation type="journal article" date="2011" name="Proc. Natl. Acad. Sci. U.S.A.">
        <title>Obligate biotrophy features unraveled by the genomic analysis of rust fungi.</title>
        <authorList>
            <person name="Duplessis S."/>
            <person name="Cuomo C.A."/>
            <person name="Lin Y.-C."/>
            <person name="Aerts A."/>
            <person name="Tisserant E."/>
            <person name="Veneault-Fourrey C."/>
            <person name="Joly D.L."/>
            <person name="Hacquard S."/>
            <person name="Amselem J."/>
            <person name="Cantarel B.L."/>
            <person name="Chiu R."/>
            <person name="Coutinho P.M."/>
            <person name="Feau N."/>
            <person name="Field M."/>
            <person name="Frey P."/>
            <person name="Gelhaye E."/>
            <person name="Goldberg J."/>
            <person name="Grabherr M.G."/>
            <person name="Kodira C.D."/>
            <person name="Kohler A."/>
            <person name="Kuees U."/>
            <person name="Lindquist E.A."/>
            <person name="Lucas S.M."/>
            <person name="Mago R."/>
            <person name="Mauceli E."/>
            <person name="Morin E."/>
            <person name="Murat C."/>
            <person name="Pangilinan J.L."/>
            <person name="Park R."/>
            <person name="Pearson M."/>
            <person name="Quesneville H."/>
            <person name="Rouhier N."/>
            <person name="Sakthikumar S."/>
            <person name="Salamov A.A."/>
            <person name="Schmutz J."/>
            <person name="Selles B."/>
            <person name="Shapiro H."/>
            <person name="Tanguay P."/>
            <person name="Tuskan G.A."/>
            <person name="Henrissat B."/>
            <person name="Van de Peer Y."/>
            <person name="Rouze P."/>
            <person name="Ellis J.G."/>
            <person name="Dodds P.N."/>
            <person name="Schein J.E."/>
            <person name="Zhong S."/>
            <person name="Hamelin R.C."/>
            <person name="Grigoriev I.V."/>
            <person name="Szabo L.J."/>
            <person name="Martin F."/>
        </authorList>
    </citation>
    <scope>NUCLEOTIDE SEQUENCE [LARGE SCALE GENOMIC DNA]</scope>
    <source>
        <strain evidence="4">98AG31 / pathotype 3-4-7</strain>
    </source>
</reference>
<dbReference type="PANTHER" id="PTHR10536">
    <property type="entry name" value="DNA PRIMASE SMALL SUBUNIT"/>
    <property type="match status" value="1"/>
</dbReference>
<name>F4RYG8_MELLP</name>
<feature type="region of interest" description="Disordered" evidence="2">
    <location>
        <begin position="1"/>
        <end position="26"/>
    </location>
</feature>